<dbReference type="PANTHER" id="PTHR47822:SF2">
    <property type="entry name" value="F-BOX AND WD-40 DOMAIN PROTEIN 7"/>
    <property type="match status" value="1"/>
</dbReference>
<protein>
    <recommendedName>
        <fullName evidence="3">EF-hand domain-containing protein</fullName>
    </recommendedName>
</protein>
<dbReference type="SMART" id="SM00054">
    <property type="entry name" value="EFh"/>
    <property type="match status" value="2"/>
</dbReference>
<feature type="region of interest" description="Disordered" evidence="2">
    <location>
        <begin position="569"/>
        <end position="675"/>
    </location>
</feature>
<feature type="compositionally biased region" description="Basic and acidic residues" evidence="2">
    <location>
        <begin position="640"/>
        <end position="666"/>
    </location>
</feature>
<dbReference type="GO" id="GO:0005509">
    <property type="term" value="F:calcium ion binding"/>
    <property type="evidence" value="ECO:0007669"/>
    <property type="project" value="InterPro"/>
</dbReference>
<feature type="region of interest" description="Disordered" evidence="2">
    <location>
        <begin position="238"/>
        <end position="321"/>
    </location>
</feature>
<feature type="compositionally biased region" description="Polar residues" evidence="2">
    <location>
        <begin position="311"/>
        <end position="320"/>
    </location>
</feature>
<dbReference type="Gene3D" id="1.10.238.10">
    <property type="entry name" value="EF-hand"/>
    <property type="match status" value="1"/>
</dbReference>
<feature type="compositionally biased region" description="Basic and acidic residues" evidence="2">
    <location>
        <begin position="526"/>
        <end position="547"/>
    </location>
</feature>
<feature type="compositionally biased region" description="Basic and acidic residues" evidence="2">
    <location>
        <begin position="1059"/>
        <end position="1072"/>
    </location>
</feature>
<evidence type="ECO:0000256" key="2">
    <source>
        <dbReference type="SAM" id="MobiDB-lite"/>
    </source>
</evidence>
<sequence>MPQLASKSLLPELEEGFDTGLIRFLSTVWQSCLRFCSGWENEFLMPQNELIPSQSPRRRGLDSSPKVNSFSQREAQRRTIKRQRTSNTGDGTPRKSALRRRHSEGPQITRPASITEIGLHTVAVKLDGFHQTAMDGLYRRRETVVIADHPTFFQTPGDKMFLYKNNTERWAISPTALRGNVDLVEAVKQGEQPGIACQKATGRRMDCTWIEFFHKRWVDVNLSVRTFNFEEYEQHTLGRQRRHAAPLPHQKAPKVSFPNRPGVASRPRVQPLPPRPTVQPELSPEQLLWQIQQEVRREDRDEKREPREQQASQKATSPAMSTAGLHEQVLGAVAEATLPSSSVQSAAAGAKASALLAAASVMPAPVAAAPAARPVFGDQASPLLAAASTMATPPKLVPEASTLLSALSPSSPPLLPPEDSARLAASIASKPEATSATEALSTPMPSVALQPPIVPEAQPPKPTPEDNPASASAQSQHAAPLSKEVPNVPKTPPKAKPTFPKRWSYPGDDNVDSFLEKLRGKAPRQAADRDQQWQDRRNSRQDDKQEWDWSSQKWWDQWNDESWKWDERWSAKGTDEKQWFEPKDSWWAWEGRPSWNDQGWKSEEDESWGEWRSGDEHGSGKRGTEAEQAGKPQAAVSLEAEDKKLKDSKDGKEKAKEKKDKKEDKKVKKPCPALADCPMDPIQAWKLQQARLGSKEKTLEELRSSQARWSVAFDMSDEDQDGLITESECSKAFKRILGANAEMPKYRLKEMFDEMDVLGKQRLDFRQFHKLAAELSQYMADNPKWAKEEEDKAEKEEKLKQQQLRERAKSDASDVFAILGIAKSKDVQETEQRKNMALKQANEAKEMLKAAGQQVLEPKHARDPRGRRFTSDGTTSPTKKPVDDPGSPSARITSVTVNRRAGRTGGRRATVDPSAGVAPATILCIKSAMRRSRSPRRKVDTVKLTSQIAGFGRYPANRPPGLRVRVGRECSSMEVQNLMDCWGDAAGFTTSEVLQAIRKHMLRDHGSGGSLRFGIAGNENEGLQIQVFPSQRAGSSTPRSTPRSTPCSTPRSNNGRGGWMKEEDGDADRREVPVPGRLRLQRRATSGSFRAPAECGDAKMSKWISWVLRAGYQQLGIRLWDGWLELDAVKDDVPWHMGRFGKGELEGYIRDIDIEGRFDFWNGWLKKVPHDRRQPRNAGWVKAEEKEEQDNDDRFSELEEIDKVVKTEDLPKLHLQGYGHACFALRFSPDDLQLAGAYLDGGLRVFDVARAQHLHTLNLSPRNLARDEEKDDMEAAAEKAALERGKRLSKRGTAMLNLRWLSAGRTANIVATVDTAGTVGFWEVTRGGGVKILAEMPGESELGALSFSEGGDKLLVGGQERVVKVFDVEQLKSSKGRDMKEELCLGSKDAMVGDKPCRHSLKIMSLRSVPEHQHLFLSGGMDRSVLLWDLRTPKAPSAWISGVELSGDSLDISRDGNTVLAGSHRSLNPLQLFDLRLLKQADESEKKAGLTMTAVQTYQWSGDASEKAAQPSCMVFQAGWDSFDNTTIAAAGEKENQARIFERPKNGGPLRILSSLEGYSRAFYSASVSSDGRTAAFGSSDGSIVISNVRIM</sequence>
<accession>A0A1Q9CX37</accession>
<dbReference type="InterPro" id="IPR036322">
    <property type="entry name" value="WD40_repeat_dom_sf"/>
</dbReference>
<dbReference type="InterPro" id="IPR015943">
    <property type="entry name" value="WD40/YVTN_repeat-like_dom_sf"/>
</dbReference>
<dbReference type="InterPro" id="IPR011992">
    <property type="entry name" value="EF-hand-dom_pair"/>
</dbReference>
<feature type="region of interest" description="Disordered" evidence="2">
    <location>
        <begin position="786"/>
        <end position="808"/>
    </location>
</feature>
<dbReference type="PANTHER" id="PTHR47822">
    <property type="entry name" value="CARBOHYDRATE BINDING DOMAIN CONTAINING PROTEIN"/>
    <property type="match status" value="1"/>
</dbReference>
<dbReference type="Gene3D" id="2.130.10.10">
    <property type="entry name" value="YVTN repeat-like/Quinoprotein amine dehydrogenase"/>
    <property type="match status" value="2"/>
</dbReference>
<feature type="compositionally biased region" description="Low complexity" evidence="2">
    <location>
        <begin position="1035"/>
        <end position="1052"/>
    </location>
</feature>
<gene>
    <name evidence="4" type="ORF">AK812_SmicGene31278</name>
</gene>
<reference evidence="4 5" key="1">
    <citation type="submission" date="2016-02" db="EMBL/GenBank/DDBJ databases">
        <title>Genome analysis of coral dinoflagellate symbionts highlights evolutionary adaptations to a symbiotic lifestyle.</title>
        <authorList>
            <person name="Aranda M."/>
            <person name="Li Y."/>
            <person name="Liew Y.J."/>
            <person name="Baumgarten S."/>
            <person name="Simakov O."/>
            <person name="Wilson M."/>
            <person name="Piel J."/>
            <person name="Ashoor H."/>
            <person name="Bougouffa S."/>
            <person name="Bajic V.B."/>
            <person name="Ryu T."/>
            <person name="Ravasi T."/>
            <person name="Bayer T."/>
            <person name="Micklem G."/>
            <person name="Kim H."/>
            <person name="Bhak J."/>
            <person name="Lajeunesse T.C."/>
            <person name="Voolstra C.R."/>
        </authorList>
    </citation>
    <scope>NUCLEOTIDE SEQUENCE [LARGE SCALE GENOMIC DNA]</scope>
    <source>
        <strain evidence="4 5">CCMP2467</strain>
    </source>
</reference>
<feature type="compositionally biased region" description="Basic and acidic residues" evidence="2">
    <location>
        <begin position="857"/>
        <end position="870"/>
    </location>
</feature>
<feature type="compositionally biased region" description="Basic and acidic residues" evidence="2">
    <location>
        <begin position="569"/>
        <end position="584"/>
    </location>
</feature>
<dbReference type="InterPro" id="IPR001680">
    <property type="entry name" value="WD40_rpt"/>
</dbReference>
<comment type="caution">
    <text evidence="4">The sequence shown here is derived from an EMBL/GenBank/DDBJ whole genome shotgun (WGS) entry which is preliminary data.</text>
</comment>
<dbReference type="PROSITE" id="PS50082">
    <property type="entry name" value="WD_REPEATS_2"/>
    <property type="match status" value="1"/>
</dbReference>
<feature type="region of interest" description="Disordered" evidence="2">
    <location>
        <begin position="1029"/>
        <end position="1072"/>
    </location>
</feature>
<dbReference type="CDD" id="cd00051">
    <property type="entry name" value="EFh"/>
    <property type="match status" value="1"/>
</dbReference>
<dbReference type="SUPFAM" id="SSF50978">
    <property type="entry name" value="WD40 repeat-like"/>
    <property type="match status" value="1"/>
</dbReference>
<feature type="region of interest" description="Disordered" evidence="2">
    <location>
        <begin position="426"/>
        <end position="553"/>
    </location>
</feature>
<proteinExistence type="predicted"/>
<feature type="region of interest" description="Disordered" evidence="2">
    <location>
        <begin position="50"/>
        <end position="107"/>
    </location>
</feature>
<feature type="repeat" description="WD" evidence="1">
    <location>
        <begin position="1399"/>
        <end position="1438"/>
    </location>
</feature>
<keyword evidence="1" id="KW-0853">WD repeat</keyword>
<feature type="compositionally biased region" description="Basic and acidic residues" evidence="2">
    <location>
        <begin position="294"/>
        <end position="308"/>
    </location>
</feature>
<evidence type="ECO:0000313" key="4">
    <source>
        <dbReference type="EMBL" id="OLP87492.1"/>
    </source>
</evidence>
<dbReference type="PROSITE" id="PS50222">
    <property type="entry name" value="EF_HAND_2"/>
    <property type="match status" value="1"/>
</dbReference>
<dbReference type="Pfam" id="PF00400">
    <property type="entry name" value="WD40"/>
    <property type="match status" value="1"/>
</dbReference>
<organism evidence="4 5">
    <name type="scientific">Symbiodinium microadriaticum</name>
    <name type="common">Dinoflagellate</name>
    <name type="synonym">Zooxanthella microadriatica</name>
    <dbReference type="NCBI Taxonomy" id="2951"/>
    <lineage>
        <taxon>Eukaryota</taxon>
        <taxon>Sar</taxon>
        <taxon>Alveolata</taxon>
        <taxon>Dinophyceae</taxon>
        <taxon>Suessiales</taxon>
        <taxon>Symbiodiniaceae</taxon>
        <taxon>Symbiodinium</taxon>
    </lineage>
</organism>
<evidence type="ECO:0000259" key="3">
    <source>
        <dbReference type="PROSITE" id="PS50222"/>
    </source>
</evidence>
<feature type="compositionally biased region" description="Low complexity" evidence="2">
    <location>
        <begin position="469"/>
        <end position="479"/>
    </location>
</feature>
<feature type="compositionally biased region" description="Polar residues" evidence="2">
    <location>
        <begin position="432"/>
        <end position="444"/>
    </location>
</feature>
<evidence type="ECO:0000256" key="1">
    <source>
        <dbReference type="PROSITE-ProRule" id="PRU00221"/>
    </source>
</evidence>
<feature type="compositionally biased region" description="Pro residues" evidence="2">
    <location>
        <begin position="452"/>
        <end position="462"/>
    </location>
</feature>
<dbReference type="OrthoDB" id="437411at2759"/>
<dbReference type="SMART" id="SM00320">
    <property type="entry name" value="WD40"/>
    <property type="match status" value="5"/>
</dbReference>
<feature type="compositionally biased region" description="Basic and acidic residues" evidence="2">
    <location>
        <begin position="612"/>
        <end position="625"/>
    </location>
</feature>
<feature type="domain" description="EF-hand" evidence="3">
    <location>
        <begin position="704"/>
        <end position="739"/>
    </location>
</feature>
<dbReference type="Proteomes" id="UP000186817">
    <property type="component" value="Unassembled WGS sequence"/>
</dbReference>
<evidence type="ECO:0000313" key="5">
    <source>
        <dbReference type="Proteomes" id="UP000186817"/>
    </source>
</evidence>
<dbReference type="InterPro" id="IPR002048">
    <property type="entry name" value="EF_hand_dom"/>
</dbReference>
<name>A0A1Q9CX37_SYMMI</name>
<dbReference type="SUPFAM" id="SSF47473">
    <property type="entry name" value="EF-hand"/>
    <property type="match status" value="1"/>
</dbReference>
<keyword evidence="5" id="KW-1185">Reference proteome</keyword>
<dbReference type="EMBL" id="LSRX01000858">
    <property type="protein sequence ID" value="OLP87492.1"/>
    <property type="molecule type" value="Genomic_DNA"/>
</dbReference>
<feature type="region of interest" description="Disordered" evidence="2">
    <location>
        <begin position="853"/>
        <end position="891"/>
    </location>
</feature>